<evidence type="ECO:0000256" key="7">
    <source>
        <dbReference type="SAM" id="Phobius"/>
    </source>
</evidence>
<dbReference type="Proteomes" id="UP000217758">
    <property type="component" value="Chromosome"/>
</dbReference>
<reference evidence="8 9" key="1">
    <citation type="journal article" date="2016" name="Microbiol. Immunol.">
        <title>Complete genome sequence of Streptococcus troglodytae TKU31 isolated from the oral cavity of a chimpanzee (Pan troglodytes).</title>
        <authorList>
            <person name="Okamoto M."/>
            <person name="Naito M."/>
            <person name="Miyanohara M."/>
            <person name="Imai S."/>
            <person name="Nomura Y."/>
            <person name="Saito W."/>
            <person name="Momoi Y."/>
            <person name="Takada K."/>
            <person name="Miyabe-Nishiwaki T."/>
            <person name="Tomonaga M."/>
            <person name="Hanada N."/>
        </authorList>
    </citation>
    <scope>NUCLEOTIDE SEQUENCE [LARGE SCALE GENOMIC DNA]</scope>
    <source>
        <strain evidence="9">TKU 31</strain>
    </source>
</reference>
<gene>
    <name evidence="8" type="ORF">SRT_12410</name>
</gene>
<dbReference type="InterPro" id="IPR004776">
    <property type="entry name" value="Mem_transp_PIN-like"/>
</dbReference>
<feature type="transmembrane region" description="Helical" evidence="7">
    <location>
        <begin position="123"/>
        <end position="145"/>
    </location>
</feature>
<sequence>MAIAGLVFQKLLVLFLLMLAGLFLAQRQILTKEVTLQLSKLLTRFVAPSLFISSFIYQAFTWKKMILLLSMIAAAFFLLITRIVIVSVLLPKERATDKYAVLFANVGFMGTPLAFAVGGKEAVFFISGFVVANQIMQWTYGLYLIAQDKTVINWRSILVNPAMIATIIGLFLFIQPFKLPIVARDAIDAFADLNTPLSTIVLGSYFYKVKFKEIFLYWPAYYTAFLRLLLTALISILTIWLLPIHSYPVKLALSIAVISPAALNTALLSQVYGGEYEYGSRLVLLTTVLSLLTIPLNMTFASLLYL</sequence>
<accession>A0A1L7LKE2</accession>
<dbReference type="PANTHER" id="PTHR36838:SF1">
    <property type="entry name" value="SLR1864 PROTEIN"/>
    <property type="match status" value="1"/>
</dbReference>
<evidence type="ECO:0000256" key="6">
    <source>
        <dbReference type="ARBA" id="ARBA00023136"/>
    </source>
</evidence>
<feature type="transmembrane region" description="Helical" evidence="7">
    <location>
        <begin position="66"/>
        <end position="90"/>
    </location>
</feature>
<dbReference type="EMBL" id="AP014612">
    <property type="protein sequence ID" value="BAQ24502.1"/>
    <property type="molecule type" value="Genomic_DNA"/>
</dbReference>
<evidence type="ECO:0000256" key="4">
    <source>
        <dbReference type="ARBA" id="ARBA00022692"/>
    </source>
</evidence>
<dbReference type="PANTHER" id="PTHR36838">
    <property type="entry name" value="AUXIN EFFLUX CARRIER FAMILY PROTEIN"/>
    <property type="match status" value="1"/>
</dbReference>
<protein>
    <submittedName>
        <fullName evidence="8">Permease</fullName>
    </submittedName>
</protein>
<feature type="transmembrane region" description="Helical" evidence="7">
    <location>
        <begin position="41"/>
        <end position="60"/>
    </location>
</feature>
<keyword evidence="9" id="KW-1185">Reference proteome</keyword>
<dbReference type="AlphaFoldDB" id="A0A1L7LKE2"/>
<feature type="transmembrane region" description="Helical" evidence="7">
    <location>
        <begin position="157"/>
        <end position="177"/>
    </location>
</feature>
<evidence type="ECO:0000256" key="5">
    <source>
        <dbReference type="ARBA" id="ARBA00022989"/>
    </source>
</evidence>
<feature type="transmembrane region" description="Helical" evidence="7">
    <location>
        <begin position="219"/>
        <end position="241"/>
    </location>
</feature>
<keyword evidence="6 7" id="KW-0472">Membrane</keyword>
<keyword evidence="5 7" id="KW-1133">Transmembrane helix</keyword>
<feature type="transmembrane region" description="Helical" evidence="7">
    <location>
        <begin position="247"/>
        <end position="270"/>
    </location>
</feature>
<evidence type="ECO:0000313" key="9">
    <source>
        <dbReference type="Proteomes" id="UP000217758"/>
    </source>
</evidence>
<feature type="transmembrane region" description="Helical" evidence="7">
    <location>
        <begin position="99"/>
        <end position="117"/>
    </location>
</feature>
<dbReference type="GO" id="GO:0016020">
    <property type="term" value="C:membrane"/>
    <property type="evidence" value="ECO:0007669"/>
    <property type="project" value="UniProtKB-SubCell"/>
</dbReference>
<name>A0A1L7LKE2_9STRE</name>
<dbReference type="RefSeq" id="WP_128833414.1">
    <property type="nucleotide sequence ID" value="NZ_AP014612.1"/>
</dbReference>
<keyword evidence="3" id="KW-1003">Cell membrane</keyword>
<proteinExistence type="predicted"/>
<keyword evidence="2" id="KW-0813">Transport</keyword>
<evidence type="ECO:0000256" key="1">
    <source>
        <dbReference type="ARBA" id="ARBA00004141"/>
    </source>
</evidence>
<organism evidence="8 9">
    <name type="scientific">Streptococcus troglodytae</name>
    <dbReference type="NCBI Taxonomy" id="1111760"/>
    <lineage>
        <taxon>Bacteria</taxon>
        <taxon>Bacillati</taxon>
        <taxon>Bacillota</taxon>
        <taxon>Bacilli</taxon>
        <taxon>Lactobacillales</taxon>
        <taxon>Streptococcaceae</taxon>
        <taxon>Streptococcus</taxon>
    </lineage>
</organism>
<evidence type="ECO:0000256" key="3">
    <source>
        <dbReference type="ARBA" id="ARBA00022475"/>
    </source>
</evidence>
<dbReference type="KEGG" id="strg:SRT_12410"/>
<feature type="transmembrane region" description="Helical" evidence="7">
    <location>
        <begin position="282"/>
        <end position="305"/>
    </location>
</feature>
<dbReference type="GO" id="GO:0055085">
    <property type="term" value="P:transmembrane transport"/>
    <property type="evidence" value="ECO:0007669"/>
    <property type="project" value="InterPro"/>
</dbReference>
<feature type="transmembrane region" description="Helical" evidence="7">
    <location>
        <begin position="6"/>
        <end position="25"/>
    </location>
</feature>
<keyword evidence="4 7" id="KW-0812">Transmembrane</keyword>
<evidence type="ECO:0000313" key="8">
    <source>
        <dbReference type="EMBL" id="BAQ24502.1"/>
    </source>
</evidence>
<evidence type="ECO:0000256" key="2">
    <source>
        <dbReference type="ARBA" id="ARBA00022448"/>
    </source>
</evidence>
<dbReference type="Pfam" id="PF03547">
    <property type="entry name" value="Mem_trans"/>
    <property type="match status" value="1"/>
</dbReference>
<comment type="subcellular location">
    <subcellularLocation>
        <location evidence="1">Membrane</location>
        <topology evidence="1">Multi-pass membrane protein</topology>
    </subcellularLocation>
</comment>